<evidence type="ECO:0008006" key="3">
    <source>
        <dbReference type="Google" id="ProtNLM"/>
    </source>
</evidence>
<evidence type="ECO:0000313" key="2">
    <source>
        <dbReference type="Proteomes" id="UP000199042"/>
    </source>
</evidence>
<dbReference type="PANTHER" id="PTHR37953">
    <property type="entry name" value="UPF0127 PROTEIN MJ1496"/>
    <property type="match status" value="1"/>
</dbReference>
<proteinExistence type="predicted"/>
<dbReference type="PANTHER" id="PTHR37953:SF1">
    <property type="entry name" value="UPF0127 PROTEIN MJ1496"/>
    <property type="match status" value="1"/>
</dbReference>
<keyword evidence="2" id="KW-1185">Reference proteome</keyword>
<dbReference type="AlphaFoldDB" id="A0AB37ZY54"/>
<sequence>MYWKVNFDMDKLINLETNEIILQQLIQADHFLSRLRGLMWKKDLPENTGLMIHPCNSVHCFFMEFPIDVVFVDKNHQVVHIISNMRPGSLSPIIRKAKYVVESNANTVSKQVRIGDRLSMEKSNGL</sequence>
<name>A0AB37ZY54_9LACT</name>
<dbReference type="Proteomes" id="UP000199042">
    <property type="component" value="Unassembled WGS sequence"/>
</dbReference>
<dbReference type="Gene3D" id="2.60.120.1140">
    <property type="entry name" value="Protein of unknown function DUF192"/>
    <property type="match status" value="1"/>
</dbReference>
<evidence type="ECO:0000313" key="1">
    <source>
        <dbReference type="EMBL" id="SEA15471.1"/>
    </source>
</evidence>
<organism evidence="1 2">
    <name type="scientific">Trichococcus collinsii</name>
    <dbReference type="NCBI Taxonomy" id="157076"/>
    <lineage>
        <taxon>Bacteria</taxon>
        <taxon>Bacillati</taxon>
        <taxon>Bacillota</taxon>
        <taxon>Bacilli</taxon>
        <taxon>Lactobacillales</taxon>
        <taxon>Carnobacteriaceae</taxon>
        <taxon>Trichococcus</taxon>
    </lineage>
</organism>
<dbReference type="EMBL" id="FNQH01000002">
    <property type="protein sequence ID" value="SEA15471.1"/>
    <property type="molecule type" value="Genomic_DNA"/>
</dbReference>
<accession>A0AB37ZY54</accession>
<dbReference type="Pfam" id="PF02643">
    <property type="entry name" value="DUF192"/>
    <property type="match status" value="1"/>
</dbReference>
<protein>
    <recommendedName>
        <fullName evidence="3">DUF192 domain-containing protein</fullName>
    </recommendedName>
</protein>
<comment type="caution">
    <text evidence="1">The sequence shown here is derived from an EMBL/GenBank/DDBJ whole genome shotgun (WGS) entry which is preliminary data.</text>
</comment>
<gene>
    <name evidence="1" type="ORF">SAMN04488525_102105</name>
</gene>
<dbReference type="InterPro" id="IPR003795">
    <property type="entry name" value="DUF192"/>
</dbReference>
<reference evidence="1 2" key="1">
    <citation type="submission" date="2016-10" db="EMBL/GenBank/DDBJ databases">
        <authorList>
            <person name="Varghese N."/>
            <person name="Submissions S."/>
        </authorList>
    </citation>
    <scope>NUCLEOTIDE SEQUENCE [LARGE SCALE GENOMIC DNA]</scope>
    <source>
        <strain evidence="1 2">DSM 14526</strain>
    </source>
</reference>
<dbReference type="InterPro" id="IPR038695">
    <property type="entry name" value="Saro_0823-like_sf"/>
</dbReference>